<keyword evidence="5" id="KW-0560">Oxidoreductase</keyword>
<evidence type="ECO:0000256" key="4">
    <source>
        <dbReference type="ARBA" id="ARBA00022833"/>
    </source>
</evidence>
<protein>
    <recommendedName>
        <fullName evidence="6">Alcohol dehydrogenase-like N-terminal domain-containing protein</fullName>
    </recommendedName>
</protein>
<dbReference type="InterPro" id="IPR011032">
    <property type="entry name" value="GroES-like_sf"/>
</dbReference>
<keyword evidence="8" id="KW-1185">Reference proteome</keyword>
<comment type="similarity">
    <text evidence="2">Belongs to the zinc-containing alcohol dehydrogenase family.</text>
</comment>
<dbReference type="Gene3D" id="3.90.180.10">
    <property type="entry name" value="Medium-chain alcohol dehydrogenases, catalytic domain"/>
    <property type="match status" value="1"/>
</dbReference>
<sequence length="211" mass="21883">MAASLPPTMRAVVQTGPGEATVESVPVPKAEHGSALVKVEASLVHSNAAHIFKADHSTFRFPYPIIPGSFGIGRIAALGPDATTLRTGQLVIVSSLIRARDDPSVSVVTGVTGGWTPASQHLYKTVARSGFFAEYVPAPLENIYRLDEARLFGSPAVGGLGYTPGELVVLSANAIVYGAMRSIALQPGERVIITPATGHFSAAAVDVAVAL</sequence>
<organism evidence="7 8">
    <name type="scientific">Xylaria hypoxylon</name>
    <dbReference type="NCBI Taxonomy" id="37992"/>
    <lineage>
        <taxon>Eukaryota</taxon>
        <taxon>Fungi</taxon>
        <taxon>Dikarya</taxon>
        <taxon>Ascomycota</taxon>
        <taxon>Pezizomycotina</taxon>
        <taxon>Sordariomycetes</taxon>
        <taxon>Xylariomycetidae</taxon>
        <taxon>Xylariales</taxon>
        <taxon>Xylariaceae</taxon>
        <taxon>Xylaria</taxon>
    </lineage>
</organism>
<comment type="cofactor">
    <cofactor evidence="1">
        <name>Zn(2+)</name>
        <dbReference type="ChEBI" id="CHEBI:29105"/>
    </cofactor>
</comment>
<evidence type="ECO:0000259" key="6">
    <source>
        <dbReference type="Pfam" id="PF08240"/>
    </source>
</evidence>
<gene>
    <name evidence="7" type="ORF">E0Z10_g8464</name>
</gene>
<dbReference type="PANTHER" id="PTHR43350:SF17">
    <property type="entry name" value="NAD-DEPENDENT ALCOHOL DEHYDROGENASE"/>
    <property type="match status" value="1"/>
</dbReference>
<comment type="caution">
    <text evidence="7">The sequence shown here is derived from an EMBL/GenBank/DDBJ whole genome shotgun (WGS) entry which is preliminary data.</text>
</comment>
<dbReference type="Pfam" id="PF08240">
    <property type="entry name" value="ADH_N"/>
    <property type="match status" value="1"/>
</dbReference>
<dbReference type="GO" id="GO:0016491">
    <property type="term" value="F:oxidoreductase activity"/>
    <property type="evidence" value="ECO:0007669"/>
    <property type="project" value="UniProtKB-KW"/>
</dbReference>
<evidence type="ECO:0000256" key="5">
    <source>
        <dbReference type="ARBA" id="ARBA00023002"/>
    </source>
</evidence>
<evidence type="ECO:0000256" key="2">
    <source>
        <dbReference type="ARBA" id="ARBA00008072"/>
    </source>
</evidence>
<proteinExistence type="inferred from homology"/>
<dbReference type="PANTHER" id="PTHR43350">
    <property type="entry name" value="NAD-DEPENDENT ALCOHOL DEHYDROGENASE"/>
    <property type="match status" value="1"/>
</dbReference>
<evidence type="ECO:0000313" key="8">
    <source>
        <dbReference type="Proteomes" id="UP000297716"/>
    </source>
</evidence>
<evidence type="ECO:0000256" key="1">
    <source>
        <dbReference type="ARBA" id="ARBA00001947"/>
    </source>
</evidence>
<feature type="domain" description="Alcohol dehydrogenase-like N-terminal" evidence="6">
    <location>
        <begin position="33"/>
        <end position="146"/>
    </location>
</feature>
<feature type="non-terminal residue" evidence="7">
    <location>
        <position position="211"/>
    </location>
</feature>
<dbReference type="InterPro" id="IPR013154">
    <property type="entry name" value="ADH-like_N"/>
</dbReference>
<reference evidence="7 8" key="1">
    <citation type="submission" date="2019-03" db="EMBL/GenBank/DDBJ databases">
        <title>Draft genome sequence of Xylaria hypoxylon DSM 108379, a ubiquitous saprotrophic-parasitic fungi on hardwood.</title>
        <authorList>
            <person name="Buettner E."/>
            <person name="Leonhardt S."/>
            <person name="Gebauer A.M."/>
            <person name="Liers C."/>
            <person name="Hofrichter M."/>
            <person name="Kellner H."/>
        </authorList>
    </citation>
    <scope>NUCLEOTIDE SEQUENCE [LARGE SCALE GENOMIC DNA]</scope>
    <source>
        <strain evidence="7 8">DSM 108379</strain>
    </source>
</reference>
<evidence type="ECO:0000313" key="7">
    <source>
        <dbReference type="EMBL" id="TGJ80288.1"/>
    </source>
</evidence>
<dbReference type="EMBL" id="SKBN01000230">
    <property type="protein sequence ID" value="TGJ80288.1"/>
    <property type="molecule type" value="Genomic_DNA"/>
</dbReference>
<dbReference type="STRING" id="37992.A0A4Z0YJI5"/>
<keyword evidence="3" id="KW-0479">Metal-binding</keyword>
<dbReference type="GO" id="GO:0046872">
    <property type="term" value="F:metal ion binding"/>
    <property type="evidence" value="ECO:0007669"/>
    <property type="project" value="UniProtKB-KW"/>
</dbReference>
<accession>A0A4Z0YJI5</accession>
<evidence type="ECO:0000256" key="3">
    <source>
        <dbReference type="ARBA" id="ARBA00022723"/>
    </source>
</evidence>
<dbReference type="OrthoDB" id="5407715at2759"/>
<name>A0A4Z0YJI5_9PEZI</name>
<dbReference type="Proteomes" id="UP000297716">
    <property type="component" value="Unassembled WGS sequence"/>
</dbReference>
<keyword evidence="4" id="KW-0862">Zinc</keyword>
<dbReference type="SUPFAM" id="SSF50129">
    <property type="entry name" value="GroES-like"/>
    <property type="match status" value="1"/>
</dbReference>
<dbReference type="AlphaFoldDB" id="A0A4Z0YJI5"/>